<name>A0A4R7P540_9GAMM</name>
<dbReference type="Gene3D" id="3.90.550.10">
    <property type="entry name" value="Spore Coat Polysaccharide Biosynthesis Protein SpsA, Chain A"/>
    <property type="match status" value="1"/>
</dbReference>
<reference evidence="4 5" key="1">
    <citation type="submission" date="2019-03" db="EMBL/GenBank/DDBJ databases">
        <title>Genomic Encyclopedia of Type Strains, Phase IV (KMG-IV): sequencing the most valuable type-strain genomes for metagenomic binning, comparative biology and taxonomic classification.</title>
        <authorList>
            <person name="Goeker M."/>
        </authorList>
    </citation>
    <scope>NUCLEOTIDE SEQUENCE [LARGE SCALE GENOMIC DNA]</scope>
    <source>
        <strain evidence="4 5">DSM 26377</strain>
    </source>
</reference>
<evidence type="ECO:0000256" key="1">
    <source>
        <dbReference type="ARBA" id="ARBA00022679"/>
    </source>
</evidence>
<dbReference type="AlphaFoldDB" id="A0A4R7P540"/>
<keyword evidence="2" id="KW-0460">Magnesium</keyword>
<dbReference type="GO" id="GO:0016779">
    <property type="term" value="F:nucleotidyltransferase activity"/>
    <property type="evidence" value="ECO:0007669"/>
    <property type="project" value="TreeGrafter"/>
</dbReference>
<dbReference type="PANTHER" id="PTHR19136:SF81">
    <property type="entry name" value="MOLYBDENUM COFACTOR GUANYLYLTRANSFERASE"/>
    <property type="match status" value="1"/>
</dbReference>
<comment type="caution">
    <text evidence="4">The sequence shown here is derived from an EMBL/GenBank/DDBJ whole genome shotgun (WGS) entry which is preliminary data.</text>
</comment>
<evidence type="ECO:0000256" key="2">
    <source>
        <dbReference type="ARBA" id="ARBA00022842"/>
    </source>
</evidence>
<sequence>MSKVRTTTAPITALVLAGSRAGGDPLAEHAGVSHKALIDIGGTTMIERVVAALSDSPSVDRIVICIERPEILEPLAGLRAPRCTKPVVTMPASSGPSASLAAAIDQQGTPLLVVTGDHPLMRPEWIETFLANSPAHADVTVALSRKAAVCAAVPNTQRTWLRFSDDSFSGCNIFLMRRPAARGVVELWQQIEAERKRPIKMIVRLGVTYALRYKAGLLSLADALGRLQELSGARLEWVDIADGRAAVDVDKPDDLRLVRELMQQSV</sequence>
<organism evidence="4 5">
    <name type="scientific">Panacagrimonas perspica</name>
    <dbReference type="NCBI Taxonomy" id="381431"/>
    <lineage>
        <taxon>Bacteria</taxon>
        <taxon>Pseudomonadati</taxon>
        <taxon>Pseudomonadota</taxon>
        <taxon>Gammaproteobacteria</taxon>
        <taxon>Nevskiales</taxon>
        <taxon>Nevskiaceae</taxon>
        <taxon>Panacagrimonas</taxon>
    </lineage>
</organism>
<evidence type="ECO:0000313" key="5">
    <source>
        <dbReference type="Proteomes" id="UP000295341"/>
    </source>
</evidence>
<keyword evidence="1 4" id="KW-0808">Transferase</keyword>
<keyword evidence="5" id="KW-1185">Reference proteome</keyword>
<accession>A0A4R7P540</accession>
<dbReference type="EMBL" id="SOBT01000009">
    <property type="protein sequence ID" value="TDU28943.1"/>
    <property type="molecule type" value="Genomic_DNA"/>
</dbReference>
<dbReference type="Proteomes" id="UP000295341">
    <property type="component" value="Unassembled WGS sequence"/>
</dbReference>
<dbReference type="OrthoDB" id="159246at2"/>
<feature type="domain" description="MobA-like NTP transferase" evidence="3">
    <location>
        <begin position="14"/>
        <end position="146"/>
    </location>
</feature>
<protein>
    <submittedName>
        <fullName evidence="4">MobA-like NTP transferase protein</fullName>
    </submittedName>
</protein>
<dbReference type="RefSeq" id="WP_133882455.1">
    <property type="nucleotide sequence ID" value="NZ_MWIN01000018.1"/>
</dbReference>
<gene>
    <name evidence="4" type="ORF">DFR24_3324</name>
</gene>
<dbReference type="InterPro" id="IPR025877">
    <property type="entry name" value="MobA-like_NTP_Trfase"/>
</dbReference>
<dbReference type="Pfam" id="PF12804">
    <property type="entry name" value="NTP_transf_3"/>
    <property type="match status" value="1"/>
</dbReference>
<evidence type="ECO:0000259" key="3">
    <source>
        <dbReference type="Pfam" id="PF12804"/>
    </source>
</evidence>
<dbReference type="InterPro" id="IPR029044">
    <property type="entry name" value="Nucleotide-diphossugar_trans"/>
</dbReference>
<dbReference type="PANTHER" id="PTHR19136">
    <property type="entry name" value="MOLYBDENUM COFACTOR GUANYLYLTRANSFERASE"/>
    <property type="match status" value="1"/>
</dbReference>
<dbReference type="SUPFAM" id="SSF53448">
    <property type="entry name" value="Nucleotide-diphospho-sugar transferases"/>
    <property type="match status" value="1"/>
</dbReference>
<evidence type="ECO:0000313" key="4">
    <source>
        <dbReference type="EMBL" id="TDU28943.1"/>
    </source>
</evidence>
<proteinExistence type="predicted"/>